<dbReference type="STRING" id="1227077.SAMN04515668_2538"/>
<dbReference type="RefSeq" id="WP_143080183.1">
    <property type="nucleotide sequence ID" value="NZ_FOXS01000003.1"/>
</dbReference>
<evidence type="ECO:0000313" key="3">
    <source>
        <dbReference type="Proteomes" id="UP000199029"/>
    </source>
</evidence>
<protein>
    <submittedName>
        <fullName evidence="2">Uncharacterized protein</fullName>
    </submittedName>
</protein>
<feature type="region of interest" description="Disordered" evidence="1">
    <location>
        <begin position="97"/>
        <end position="122"/>
    </location>
</feature>
<dbReference type="Proteomes" id="UP000199029">
    <property type="component" value="Unassembled WGS sequence"/>
</dbReference>
<proteinExistence type="predicted"/>
<evidence type="ECO:0000313" key="2">
    <source>
        <dbReference type="EMBL" id="SFQ49207.1"/>
    </source>
</evidence>
<keyword evidence="3" id="KW-1185">Reference proteome</keyword>
<dbReference type="EMBL" id="FOXS01000003">
    <property type="protein sequence ID" value="SFQ49207.1"/>
    <property type="molecule type" value="Genomic_DNA"/>
</dbReference>
<accession>A0A1I5YZD9</accession>
<gene>
    <name evidence="2" type="ORF">SAMN04515668_2538</name>
</gene>
<reference evidence="3" key="1">
    <citation type="submission" date="2016-10" db="EMBL/GenBank/DDBJ databases">
        <authorList>
            <person name="Varghese N."/>
            <person name="Submissions S."/>
        </authorList>
    </citation>
    <scope>NUCLEOTIDE SEQUENCE [LARGE SCALE GENOMIC DNA]</scope>
    <source>
        <strain evidence="3">OR362-8,ATCC BAA-1266,JCM 13504</strain>
    </source>
</reference>
<name>A0A1I5YZD9_HYMAR</name>
<evidence type="ECO:0000256" key="1">
    <source>
        <dbReference type="SAM" id="MobiDB-lite"/>
    </source>
</evidence>
<dbReference type="AlphaFoldDB" id="A0A1I5YZD9"/>
<organism evidence="2 3">
    <name type="scientific">Hymenobacter arizonensis</name>
    <name type="common">Siccationidurans arizonensis</name>
    <dbReference type="NCBI Taxonomy" id="1227077"/>
    <lineage>
        <taxon>Bacteria</taxon>
        <taxon>Pseudomonadati</taxon>
        <taxon>Bacteroidota</taxon>
        <taxon>Cytophagia</taxon>
        <taxon>Cytophagales</taxon>
        <taxon>Hymenobacteraceae</taxon>
        <taxon>Hymenobacter</taxon>
    </lineage>
</organism>
<sequence>MYKKQLKRVKYARRVVQRQQGLLADLELEGVVGLSLHTLTRSVTIGVGKDVSSHAAAACREALRERLQQLKAEKELLCLDWRESRESRARDKVLVQAAKRAEAQKDGPIPNPGELDANAGLS</sequence>